<comment type="caution">
    <text evidence="1">The sequence shown here is derived from an EMBL/GenBank/DDBJ whole genome shotgun (WGS) entry which is preliminary data.</text>
</comment>
<dbReference type="AlphaFoldDB" id="A0A7X1NQX4"/>
<evidence type="ECO:0000313" key="2">
    <source>
        <dbReference type="Proteomes" id="UP000326464"/>
    </source>
</evidence>
<keyword evidence="2" id="KW-1185">Reference proteome</keyword>
<accession>A0A7X1NQX4</accession>
<dbReference type="PROSITE" id="PS51257">
    <property type="entry name" value="PROKAR_LIPOPROTEIN"/>
    <property type="match status" value="1"/>
</dbReference>
<gene>
    <name evidence="1" type="ORF">FNH21_11095</name>
</gene>
<reference evidence="2" key="1">
    <citation type="submission" date="2019-07" db="EMBL/GenBank/DDBJ databases">
        <title>Arthrobacter KR32 sp. nov., isolated from mountain cheese made of cows milk.</title>
        <authorList>
            <person name="Flegler A."/>
        </authorList>
    </citation>
    <scope>NUCLEOTIDE SEQUENCE [LARGE SCALE GENOMIC DNA]</scope>
    <source>
        <strain evidence="2">KR32</strain>
    </source>
</reference>
<dbReference type="EMBL" id="VJXX01000003">
    <property type="protein sequence ID" value="MPY11254.1"/>
    <property type="molecule type" value="Genomic_DNA"/>
</dbReference>
<dbReference type="RefSeq" id="WP_152815466.1">
    <property type="nucleotide sequence ID" value="NZ_VJXX01000003.1"/>
</dbReference>
<name>A0A7X1NQX4_9MICC</name>
<evidence type="ECO:0000313" key="1">
    <source>
        <dbReference type="EMBL" id="MPY11254.1"/>
    </source>
</evidence>
<organism evidence="1 2">
    <name type="scientific">Arthrobacter bussei</name>
    <dbReference type="NCBI Taxonomy" id="2594179"/>
    <lineage>
        <taxon>Bacteria</taxon>
        <taxon>Bacillati</taxon>
        <taxon>Actinomycetota</taxon>
        <taxon>Actinomycetes</taxon>
        <taxon>Micrococcales</taxon>
        <taxon>Micrococcaceae</taxon>
        <taxon>Arthrobacter</taxon>
    </lineage>
</organism>
<dbReference type="Proteomes" id="UP000326464">
    <property type="component" value="Unassembled WGS sequence"/>
</dbReference>
<protein>
    <recommendedName>
        <fullName evidence="3">Lipoprotein</fullName>
    </recommendedName>
</protein>
<proteinExistence type="predicted"/>
<dbReference type="OrthoDB" id="4938962at2"/>
<evidence type="ECO:0008006" key="3">
    <source>
        <dbReference type="Google" id="ProtNLM"/>
    </source>
</evidence>
<sequence>MHRPVPRSRLLAAGIGLSVLGLTACSGPVLGLLDQEQTDRDQLTIRTDLDGIDLATTRFLAERDGVEYFAARPVQGNSDEDTVCLLIEEGIGVGLECAPLARGAAGATIRDSRVTAVLLPDDVDRNDLTDEGFELLHPNLAVRPADAG</sequence>